<proteinExistence type="predicted"/>
<reference evidence="1 2" key="1">
    <citation type="submission" date="2024-10" db="EMBL/GenBank/DDBJ databases">
        <title>The Natural Products Discovery Center: Release of the First 8490 Sequenced Strains for Exploring Actinobacteria Biosynthetic Diversity.</title>
        <authorList>
            <person name="Kalkreuter E."/>
            <person name="Kautsar S.A."/>
            <person name="Yang D."/>
            <person name="Bader C.D."/>
            <person name="Teijaro C.N."/>
            <person name="Fluegel L."/>
            <person name="Davis C.M."/>
            <person name="Simpson J.R."/>
            <person name="Lauterbach L."/>
            <person name="Steele A.D."/>
            <person name="Gui C."/>
            <person name="Meng S."/>
            <person name="Li G."/>
            <person name="Viehrig K."/>
            <person name="Ye F."/>
            <person name="Su P."/>
            <person name="Kiefer A.F."/>
            <person name="Nichols A."/>
            <person name="Cepeda A.J."/>
            <person name="Yan W."/>
            <person name="Fan B."/>
            <person name="Jiang Y."/>
            <person name="Adhikari A."/>
            <person name="Zheng C.-J."/>
            <person name="Schuster L."/>
            <person name="Cowan T.M."/>
            <person name="Smanski M.J."/>
            <person name="Chevrette M.G."/>
            <person name="De Carvalho L.P.S."/>
            <person name="Shen B."/>
        </authorList>
    </citation>
    <scope>NUCLEOTIDE SEQUENCE [LARGE SCALE GENOMIC DNA]</scope>
    <source>
        <strain evidence="1 2">NPDC020602</strain>
    </source>
</reference>
<accession>A0ABW7UJQ2</accession>
<comment type="caution">
    <text evidence="1">The sequence shown here is derived from an EMBL/GenBank/DDBJ whole genome shotgun (WGS) entry which is preliminary data.</text>
</comment>
<gene>
    <name evidence="1" type="ORF">ACH407_36525</name>
</gene>
<sequence>MSDLHEGFDADAEEALDALLARHQRGLTATVGPALDVFAGLRGTITADDPFAGHAKDHRVSAAIAREAPYGVTRPASEEDGHRSPVLESASLNGVLAAGRYEIEALDAFAEEIRRLWEEEGLPLTATRPPDVAVLLARDELGRILGLLLLGEVTKESAASEFALAVELVEEQLATWSEARARLAPSLDLAWMEDNFGARLEGLLGLREQVVRLFEDSGAGVFQFS</sequence>
<evidence type="ECO:0000313" key="2">
    <source>
        <dbReference type="Proteomes" id="UP001611339"/>
    </source>
</evidence>
<dbReference type="EMBL" id="JBIRUI010000030">
    <property type="protein sequence ID" value="MFI1719054.1"/>
    <property type="molecule type" value="Genomic_DNA"/>
</dbReference>
<name>A0ABW7UJQ2_9ACTN</name>
<evidence type="ECO:0000313" key="1">
    <source>
        <dbReference type="EMBL" id="MFI1719054.1"/>
    </source>
</evidence>
<keyword evidence="2" id="KW-1185">Reference proteome</keyword>
<dbReference type="Proteomes" id="UP001611339">
    <property type="component" value="Unassembled WGS sequence"/>
</dbReference>
<dbReference type="RefSeq" id="WP_398713756.1">
    <property type="nucleotide sequence ID" value="NZ_JBIRUI010000030.1"/>
</dbReference>
<organism evidence="1 2">
    <name type="scientific">Streptomyces litmocidini</name>
    <dbReference type="NCBI Taxonomy" id="67318"/>
    <lineage>
        <taxon>Bacteria</taxon>
        <taxon>Bacillati</taxon>
        <taxon>Actinomycetota</taxon>
        <taxon>Actinomycetes</taxon>
        <taxon>Kitasatosporales</taxon>
        <taxon>Streptomycetaceae</taxon>
        <taxon>Streptomyces</taxon>
    </lineage>
</organism>
<protein>
    <submittedName>
        <fullName evidence="1">Uncharacterized protein</fullName>
    </submittedName>
</protein>